<dbReference type="Gene3D" id="1.50.10.20">
    <property type="match status" value="1"/>
</dbReference>
<dbReference type="RefSeq" id="WP_157523310.1">
    <property type="nucleotide sequence ID" value="NZ_CP066775.1"/>
</dbReference>
<dbReference type="PANTHER" id="PTHR47791:SF3">
    <property type="entry name" value="MEIOTICALLY UP-REGULATED GENE 191 PROTEIN"/>
    <property type="match status" value="1"/>
</dbReference>
<dbReference type="Pfam" id="PF03663">
    <property type="entry name" value="Glyco_hydro_76"/>
    <property type="match status" value="1"/>
</dbReference>
<organism evidence="1 2">
    <name type="scientific">Mucilaginibacter ginkgonis</name>
    <dbReference type="NCBI Taxonomy" id="2682091"/>
    <lineage>
        <taxon>Bacteria</taxon>
        <taxon>Pseudomonadati</taxon>
        <taxon>Bacteroidota</taxon>
        <taxon>Sphingobacteriia</taxon>
        <taxon>Sphingobacteriales</taxon>
        <taxon>Sphingobacteriaceae</taxon>
        <taxon>Mucilaginibacter</taxon>
    </lineage>
</organism>
<reference evidence="1 2" key="1">
    <citation type="submission" date="2020-12" db="EMBL/GenBank/DDBJ databases">
        <title>HMF7856_wgs.fasta genome submission.</title>
        <authorList>
            <person name="Kang H."/>
            <person name="Kim H."/>
            <person name="Joh K."/>
        </authorList>
    </citation>
    <scope>NUCLEOTIDE SEQUENCE [LARGE SCALE GENOMIC DNA]</scope>
    <source>
        <strain evidence="1 2">HMF7856</strain>
    </source>
</reference>
<dbReference type="KEGG" id="mgik:GO620_000605"/>
<evidence type="ECO:0000313" key="2">
    <source>
        <dbReference type="Proteomes" id="UP000429232"/>
    </source>
</evidence>
<keyword evidence="2" id="KW-1185">Reference proteome</keyword>
<dbReference type="PROSITE" id="PS51257">
    <property type="entry name" value="PROKAR_LIPOPROTEIN"/>
    <property type="match status" value="1"/>
</dbReference>
<sequence>MNPKLLTITLLTLVFVSCSKSKVVPDSTGTNNGGGSGTPSGGITESIYLTNAKAVRSYVQSAYATSFGSYRVNTTTNTSGAYEWYVASQLYADAEMVELGDASIKTSLTNTLSYLQKLIDKSDINGGYFAAASLDGSTANGGKYVDDNALTGMAFLAAYDVSSGSDKDAFLSAAKGCAKWLINSSQWDTNFGGGFWWSTDKTVKPTQSNGLALQLFSRLYKITGDAVYKNWATAVYTWLNAQMFDVNSGLYIWQIEKSGTKDTYKFSYDNAIMVEALLLYADVMGDGSYQVKAQALGNAMIATLWDKNFNVFIFNTNDQRVNPCYSGWASQAMIKLYEFDNNVNWLTYAKGNIDEINVVLKNPAVNGYYQYAALNGSGRYTNLEGVDQAWMQRIQALLSKYK</sequence>
<dbReference type="AlphaFoldDB" id="A0A6I4HZL1"/>
<dbReference type="PANTHER" id="PTHR47791">
    <property type="entry name" value="MEIOTICALLY UP-REGULATED GENE 191 PROTEIN"/>
    <property type="match status" value="1"/>
</dbReference>
<protein>
    <submittedName>
        <fullName evidence="1">AGE family epimerase/isomerase</fullName>
    </submittedName>
</protein>
<keyword evidence="1" id="KW-0413">Isomerase</keyword>
<dbReference type="SUPFAM" id="SSF48208">
    <property type="entry name" value="Six-hairpin glycosidases"/>
    <property type="match status" value="1"/>
</dbReference>
<evidence type="ECO:0000313" key="1">
    <source>
        <dbReference type="EMBL" id="QQL49985.1"/>
    </source>
</evidence>
<dbReference type="EMBL" id="CP066775">
    <property type="protein sequence ID" value="QQL49985.1"/>
    <property type="molecule type" value="Genomic_DNA"/>
</dbReference>
<proteinExistence type="predicted"/>
<dbReference type="GO" id="GO:0005975">
    <property type="term" value="P:carbohydrate metabolic process"/>
    <property type="evidence" value="ECO:0007669"/>
    <property type="project" value="InterPro"/>
</dbReference>
<accession>A0A6I4HZL1</accession>
<gene>
    <name evidence="1" type="ORF">GO620_000605</name>
</gene>
<name>A0A6I4HZL1_9SPHI</name>
<dbReference type="InterPro" id="IPR053169">
    <property type="entry name" value="MUG_Protein"/>
</dbReference>
<dbReference type="InterPro" id="IPR005198">
    <property type="entry name" value="Glyco_hydro_76"/>
</dbReference>
<dbReference type="GO" id="GO:0016853">
    <property type="term" value="F:isomerase activity"/>
    <property type="evidence" value="ECO:0007669"/>
    <property type="project" value="UniProtKB-KW"/>
</dbReference>
<dbReference type="Proteomes" id="UP000429232">
    <property type="component" value="Chromosome"/>
</dbReference>
<dbReference type="InterPro" id="IPR008928">
    <property type="entry name" value="6-hairpin_glycosidase_sf"/>
</dbReference>